<keyword evidence="2" id="KW-1185">Reference proteome</keyword>
<dbReference type="Gene3D" id="3.40.50.300">
    <property type="entry name" value="P-loop containing nucleotide triphosphate hydrolases"/>
    <property type="match status" value="1"/>
</dbReference>
<dbReference type="RefSeq" id="WP_255225935.1">
    <property type="nucleotide sequence ID" value="NZ_JAJEKE010000001.1"/>
</dbReference>
<evidence type="ECO:0000313" key="1">
    <source>
        <dbReference type="EMBL" id="MCQ1528452.1"/>
    </source>
</evidence>
<proteinExistence type="predicted"/>
<dbReference type="SUPFAM" id="SSF52540">
    <property type="entry name" value="P-loop containing nucleoside triphosphate hydrolases"/>
    <property type="match status" value="1"/>
</dbReference>
<comment type="caution">
    <text evidence="1">The sequence shown here is derived from an EMBL/GenBank/DDBJ whole genome shotgun (WGS) entry which is preliminary data.</text>
</comment>
<keyword evidence="1" id="KW-0067">ATP-binding</keyword>
<keyword evidence="1" id="KW-0547">Nucleotide-binding</keyword>
<dbReference type="InterPro" id="IPR027417">
    <property type="entry name" value="P-loop_NTPase"/>
</dbReference>
<dbReference type="Proteomes" id="UP001651880">
    <property type="component" value="Unassembled WGS sequence"/>
</dbReference>
<organism evidence="1 2">
    <name type="scientific">Lutispora saccharofermentans</name>
    <dbReference type="NCBI Taxonomy" id="3024236"/>
    <lineage>
        <taxon>Bacteria</taxon>
        <taxon>Bacillati</taxon>
        <taxon>Bacillota</taxon>
        <taxon>Clostridia</taxon>
        <taxon>Lutisporales</taxon>
        <taxon>Lutisporaceae</taxon>
        <taxon>Lutispora</taxon>
    </lineage>
</organism>
<evidence type="ECO:0000313" key="2">
    <source>
        <dbReference type="Proteomes" id="UP001651880"/>
    </source>
</evidence>
<dbReference type="GO" id="GO:0005524">
    <property type="term" value="F:ATP binding"/>
    <property type="evidence" value="ECO:0007669"/>
    <property type="project" value="UniProtKB-KW"/>
</dbReference>
<reference evidence="1 2" key="1">
    <citation type="submission" date="2021-10" db="EMBL/GenBank/DDBJ databases">
        <title>Lutispora strain m25 sp. nov., a thermophilic, non-spore-forming bacterium isolated from a lab-scale methanogenic bioreactor digesting anaerobic sludge.</title>
        <authorList>
            <person name="El Houari A."/>
            <person name="Mcdonald J."/>
        </authorList>
    </citation>
    <scope>NUCLEOTIDE SEQUENCE [LARGE SCALE GENOMIC DNA]</scope>
    <source>
        <strain evidence="2">m25</strain>
    </source>
</reference>
<protein>
    <submittedName>
        <fullName evidence="1">ATP-binding protein</fullName>
    </submittedName>
</protein>
<dbReference type="EMBL" id="JAJEKE010000001">
    <property type="protein sequence ID" value="MCQ1528452.1"/>
    <property type="molecule type" value="Genomic_DNA"/>
</dbReference>
<sequence length="135" mass="15383">MVKFIVGEKGTGKTKVMIGMANEASKASKGHVVYIDRDNNHMYDLDRSLRFINAGDFQIDNLKTFYGFLCGVISQNFDIEHIFIDGLKVISNSEESCLKGFIDNMERLNKEYEVNFVVSLSRNPDNVPEFLKAYI</sequence>
<gene>
    <name evidence="1" type="ORF">LJD61_02665</name>
</gene>
<name>A0ABT1NB20_9FIRM</name>
<accession>A0ABT1NB20</accession>